<organism evidence="7 8">
    <name type="scientific">Stylophora pistillata</name>
    <name type="common">Smooth cauliflower coral</name>
    <dbReference type="NCBI Taxonomy" id="50429"/>
    <lineage>
        <taxon>Eukaryota</taxon>
        <taxon>Metazoa</taxon>
        <taxon>Cnidaria</taxon>
        <taxon>Anthozoa</taxon>
        <taxon>Hexacorallia</taxon>
        <taxon>Scleractinia</taxon>
        <taxon>Astrocoeniina</taxon>
        <taxon>Pocilloporidae</taxon>
        <taxon>Stylophora</taxon>
    </lineage>
</organism>
<evidence type="ECO:0000256" key="5">
    <source>
        <dbReference type="SAM" id="MobiDB-lite"/>
    </source>
</evidence>
<dbReference type="Proteomes" id="UP000225706">
    <property type="component" value="Unassembled WGS sequence"/>
</dbReference>
<protein>
    <submittedName>
        <fullName evidence="7">Calmodulin</fullName>
    </submittedName>
</protein>
<dbReference type="Pfam" id="PF13499">
    <property type="entry name" value="EF-hand_7"/>
    <property type="match status" value="2"/>
</dbReference>
<dbReference type="GO" id="GO:0005509">
    <property type="term" value="F:calcium ion binding"/>
    <property type="evidence" value="ECO:0007669"/>
    <property type="project" value="InterPro"/>
</dbReference>
<keyword evidence="3" id="KW-0677">Repeat</keyword>
<dbReference type="FunFam" id="1.10.238.10:FF:000527">
    <property type="entry name" value="Calmodulin-3"/>
    <property type="match status" value="1"/>
</dbReference>
<feature type="domain" description="EF-hand" evidence="6">
    <location>
        <begin position="24"/>
        <end position="59"/>
    </location>
</feature>
<evidence type="ECO:0000313" key="7">
    <source>
        <dbReference type="EMBL" id="PFX32051.1"/>
    </source>
</evidence>
<dbReference type="PROSITE" id="PS00018">
    <property type="entry name" value="EF_HAND_1"/>
    <property type="match status" value="1"/>
</dbReference>
<evidence type="ECO:0000313" key="8">
    <source>
        <dbReference type="Proteomes" id="UP000225706"/>
    </source>
</evidence>
<dbReference type="OrthoDB" id="5963206at2759"/>
<evidence type="ECO:0000256" key="1">
    <source>
        <dbReference type="ARBA" id="ARBA00009763"/>
    </source>
</evidence>
<dbReference type="Gene3D" id="1.10.238.10">
    <property type="entry name" value="EF-hand"/>
    <property type="match status" value="2"/>
</dbReference>
<accession>A0A2B4SQ63</accession>
<dbReference type="SUPFAM" id="SSF47473">
    <property type="entry name" value="EF-hand"/>
    <property type="match status" value="1"/>
</dbReference>
<dbReference type="STRING" id="50429.A0A2B4SQ63"/>
<dbReference type="InterPro" id="IPR018247">
    <property type="entry name" value="EF_Hand_1_Ca_BS"/>
</dbReference>
<feature type="domain" description="EF-hand" evidence="6">
    <location>
        <begin position="60"/>
        <end position="95"/>
    </location>
</feature>
<dbReference type="AlphaFoldDB" id="A0A2B4SQ63"/>
<sequence length="161" mass="18567">MAQIRHLEPQKRQYTASEESIPESQLEEYYEAFRYFDKDNSGCITTKGLGTLMKSLGENPTENEIQRIINTVDIDGNGVMDFKEFVNLMLTKNQHGMEVCEAKEAFKIFDRDDRGFILTSELRQAFATLEEDISESELDEILEDKCQSGNRKISFEGKDIF</sequence>
<dbReference type="InterPro" id="IPR050230">
    <property type="entry name" value="CALM/Myosin/TropC-like"/>
</dbReference>
<dbReference type="InterPro" id="IPR002048">
    <property type="entry name" value="EF_hand_dom"/>
</dbReference>
<name>A0A2B4SQ63_STYPI</name>
<dbReference type="SMART" id="SM00054">
    <property type="entry name" value="EFh"/>
    <property type="match status" value="3"/>
</dbReference>
<gene>
    <name evidence="7" type="primary">CAM</name>
    <name evidence="7" type="ORF">AWC38_SpisGene3178</name>
</gene>
<dbReference type="PROSITE" id="PS50222">
    <property type="entry name" value="EF_HAND_2"/>
    <property type="match status" value="3"/>
</dbReference>
<keyword evidence="2" id="KW-0479">Metal-binding</keyword>
<comment type="caution">
    <text evidence="7">The sequence shown here is derived from an EMBL/GenBank/DDBJ whole genome shotgun (WGS) entry which is preliminary data.</text>
</comment>
<dbReference type="EMBL" id="LSMT01000028">
    <property type="protein sequence ID" value="PFX32051.1"/>
    <property type="molecule type" value="Genomic_DNA"/>
</dbReference>
<evidence type="ECO:0000256" key="2">
    <source>
        <dbReference type="ARBA" id="ARBA00022723"/>
    </source>
</evidence>
<evidence type="ECO:0000259" key="6">
    <source>
        <dbReference type="PROSITE" id="PS50222"/>
    </source>
</evidence>
<dbReference type="PANTHER" id="PTHR23048">
    <property type="entry name" value="MYOSIN LIGHT CHAIN 1, 3"/>
    <property type="match status" value="1"/>
</dbReference>
<comment type="similarity">
    <text evidence="1">Belongs to the calmodulin family.</text>
</comment>
<keyword evidence="4" id="KW-0106">Calcium</keyword>
<reference evidence="8" key="1">
    <citation type="journal article" date="2017" name="bioRxiv">
        <title>Comparative analysis of the genomes of Stylophora pistillata and Acropora digitifera provides evidence for extensive differences between species of corals.</title>
        <authorList>
            <person name="Voolstra C.R."/>
            <person name="Li Y."/>
            <person name="Liew Y.J."/>
            <person name="Baumgarten S."/>
            <person name="Zoccola D."/>
            <person name="Flot J.-F."/>
            <person name="Tambutte S."/>
            <person name="Allemand D."/>
            <person name="Aranda M."/>
        </authorList>
    </citation>
    <scope>NUCLEOTIDE SEQUENCE [LARGE SCALE GENOMIC DNA]</scope>
</reference>
<dbReference type="GO" id="GO:0016460">
    <property type="term" value="C:myosin II complex"/>
    <property type="evidence" value="ECO:0007669"/>
    <property type="project" value="TreeGrafter"/>
</dbReference>
<evidence type="ECO:0000256" key="4">
    <source>
        <dbReference type="ARBA" id="ARBA00022837"/>
    </source>
</evidence>
<dbReference type="InterPro" id="IPR011992">
    <property type="entry name" value="EF-hand-dom_pair"/>
</dbReference>
<feature type="compositionally biased region" description="Basic and acidic residues" evidence="5">
    <location>
        <begin position="1"/>
        <end position="11"/>
    </location>
</feature>
<dbReference type="PANTHER" id="PTHR23048:SF53">
    <property type="entry name" value="CALMODULIN"/>
    <property type="match status" value="1"/>
</dbReference>
<proteinExistence type="inferred from homology"/>
<feature type="domain" description="EF-hand" evidence="6">
    <location>
        <begin position="101"/>
        <end position="132"/>
    </location>
</feature>
<keyword evidence="8" id="KW-1185">Reference proteome</keyword>
<feature type="region of interest" description="Disordered" evidence="5">
    <location>
        <begin position="1"/>
        <end position="20"/>
    </location>
</feature>
<dbReference type="CDD" id="cd00051">
    <property type="entry name" value="EFh"/>
    <property type="match status" value="1"/>
</dbReference>
<evidence type="ECO:0000256" key="3">
    <source>
        <dbReference type="ARBA" id="ARBA00022737"/>
    </source>
</evidence>